<keyword evidence="4" id="KW-1185">Reference proteome</keyword>
<evidence type="ECO:0000259" key="2">
    <source>
        <dbReference type="Pfam" id="PF17107"/>
    </source>
</evidence>
<name>A0A1X7S1Z1_ZYMT9</name>
<reference evidence="3 4" key="1">
    <citation type="submission" date="2016-06" db="EMBL/GenBank/DDBJ databases">
        <authorList>
            <person name="Kjaerup R.B."/>
            <person name="Dalgaard T.S."/>
            <person name="Juul-Madsen H.R."/>
        </authorList>
    </citation>
    <scope>NUCLEOTIDE SEQUENCE [LARGE SCALE GENOMIC DNA]</scope>
</reference>
<evidence type="ECO:0000256" key="1">
    <source>
        <dbReference type="SAM" id="SignalP"/>
    </source>
</evidence>
<accession>A0A1X7S1Z1</accession>
<sequence length="98" mass="10689">MAEAIAVLGLIGAIISITEAIKETYKIAAAAHKLHEAFVVVNDRIPVVQKTLAVIQTAYRGTEDETAIRESLNTCKENAEDLRYIFEQVCTVEGDGLL</sequence>
<protein>
    <recommendedName>
        <fullName evidence="2">NACHT-NTPase and P-loop NTPases N-terminal domain-containing protein</fullName>
    </recommendedName>
</protein>
<feature type="domain" description="NACHT-NTPase and P-loop NTPases N-terminal" evidence="2">
    <location>
        <begin position="11"/>
        <end position="94"/>
    </location>
</feature>
<keyword evidence="1" id="KW-0732">Signal</keyword>
<dbReference type="EMBL" id="LT853699">
    <property type="protein sequence ID" value="SMQ53696.1"/>
    <property type="molecule type" value="Genomic_DNA"/>
</dbReference>
<feature type="signal peptide" evidence="1">
    <location>
        <begin position="1"/>
        <end position="20"/>
    </location>
</feature>
<dbReference type="Proteomes" id="UP000215127">
    <property type="component" value="Chromosome 8"/>
</dbReference>
<dbReference type="Pfam" id="PF17107">
    <property type="entry name" value="SesA"/>
    <property type="match status" value="1"/>
</dbReference>
<organism evidence="3 4">
    <name type="scientific">Zymoseptoria tritici (strain ST99CH_3D7)</name>
    <dbReference type="NCBI Taxonomy" id="1276538"/>
    <lineage>
        <taxon>Eukaryota</taxon>
        <taxon>Fungi</taxon>
        <taxon>Dikarya</taxon>
        <taxon>Ascomycota</taxon>
        <taxon>Pezizomycotina</taxon>
        <taxon>Dothideomycetes</taxon>
        <taxon>Dothideomycetidae</taxon>
        <taxon>Mycosphaerellales</taxon>
        <taxon>Mycosphaerellaceae</taxon>
        <taxon>Zymoseptoria</taxon>
    </lineage>
</organism>
<gene>
    <name evidence="3" type="ORF">ZT3D7_G8850</name>
</gene>
<dbReference type="InterPro" id="IPR031352">
    <property type="entry name" value="SesA"/>
</dbReference>
<proteinExistence type="predicted"/>
<feature type="chain" id="PRO_5011965254" description="NACHT-NTPase and P-loop NTPases N-terminal domain-containing protein" evidence="1">
    <location>
        <begin position="21"/>
        <end position="98"/>
    </location>
</feature>
<evidence type="ECO:0000313" key="3">
    <source>
        <dbReference type="EMBL" id="SMQ53696.1"/>
    </source>
</evidence>
<evidence type="ECO:0000313" key="4">
    <source>
        <dbReference type="Proteomes" id="UP000215127"/>
    </source>
</evidence>
<dbReference type="AlphaFoldDB" id="A0A1X7S1Z1"/>